<protein>
    <submittedName>
        <fullName evidence="2">Polyphosphate polymerase domain-containing protein</fullName>
    </submittedName>
</protein>
<reference evidence="2" key="1">
    <citation type="submission" date="2023-08" db="EMBL/GenBank/DDBJ databases">
        <title>Genomic characterization of piscicolin 126 produced by Carnobacterium maltaromaticum CM22 strain isolated from salmon (Salmo salar).</title>
        <authorList>
            <person name="Gonzalez-Gragera E."/>
            <person name="Garcia-Lopez J.D."/>
            <person name="Teso-Perez C."/>
            <person name="Gimenez-Hernandez I."/>
            <person name="Peralta-Sanchez J.M."/>
            <person name="Valdivia E."/>
            <person name="Montalban-Lopez M."/>
            <person name="Martin-Platero A.M."/>
            <person name="Banos A."/>
            <person name="Martinez-Bueno M."/>
        </authorList>
    </citation>
    <scope>NUCLEOTIDE SEQUENCE</scope>
    <source>
        <strain evidence="2">CM22</strain>
    </source>
</reference>
<dbReference type="Proteomes" id="UP001290462">
    <property type="component" value="Unassembled WGS sequence"/>
</dbReference>
<feature type="domain" description="VTC" evidence="1">
    <location>
        <begin position="9"/>
        <end position="225"/>
    </location>
</feature>
<dbReference type="RefSeq" id="WP_322809567.1">
    <property type="nucleotide sequence ID" value="NZ_CBCPIB010000002.1"/>
</dbReference>
<dbReference type="InterPro" id="IPR042267">
    <property type="entry name" value="VTC_sf"/>
</dbReference>
<dbReference type="CDD" id="cd07750">
    <property type="entry name" value="PolyPPase_VTC_like"/>
    <property type="match status" value="1"/>
</dbReference>
<dbReference type="InterPro" id="IPR018966">
    <property type="entry name" value="VTC_domain"/>
</dbReference>
<gene>
    <name evidence="2" type="ORF">RAK27_15535</name>
</gene>
<dbReference type="GO" id="GO:0006799">
    <property type="term" value="P:polyphosphate biosynthetic process"/>
    <property type="evidence" value="ECO:0007669"/>
    <property type="project" value="UniProtKB-ARBA"/>
</dbReference>
<name>A0AAW9K8D7_CARML</name>
<dbReference type="Pfam" id="PF09359">
    <property type="entry name" value="VTC"/>
    <property type="match status" value="1"/>
</dbReference>
<organism evidence="2 3">
    <name type="scientific">Carnobacterium maltaromaticum</name>
    <name type="common">Carnobacterium piscicola</name>
    <dbReference type="NCBI Taxonomy" id="2751"/>
    <lineage>
        <taxon>Bacteria</taxon>
        <taxon>Bacillati</taxon>
        <taxon>Bacillota</taxon>
        <taxon>Bacilli</taxon>
        <taxon>Lactobacillales</taxon>
        <taxon>Carnobacteriaceae</taxon>
        <taxon>Carnobacterium</taxon>
    </lineage>
</organism>
<comment type="caution">
    <text evidence="2">The sequence shown here is derived from an EMBL/GenBank/DDBJ whole genome shotgun (WGS) entry which is preliminary data.</text>
</comment>
<evidence type="ECO:0000313" key="2">
    <source>
        <dbReference type="EMBL" id="MDZ5760047.1"/>
    </source>
</evidence>
<sequence>MSKNKNIFQRKEKKYRLSLDQFEDLFKELLFYMEQDKCGMQTISSLYYDTDDFQLIQKSIEKPIYREKFRIRSYGIPTATDMIFLELKKKFEGVVYKRRVSLSLEEATTYLSSTNIPLENNQIMQEIDWFYSRHQLTPKVLIAYDRIALFGKEDLDFRITFDFKVRWRSTNLDLSAGDHGAYLIPKDECLMEIKALGAIPFWLTQILANHELYPVSFSKYGTCYKNYLYQERVDQLC</sequence>
<proteinExistence type="predicted"/>
<dbReference type="AlphaFoldDB" id="A0AAW9K8D7"/>
<evidence type="ECO:0000313" key="3">
    <source>
        <dbReference type="Proteomes" id="UP001290462"/>
    </source>
</evidence>
<dbReference type="EMBL" id="JAVBVO010000005">
    <property type="protein sequence ID" value="MDZ5760047.1"/>
    <property type="molecule type" value="Genomic_DNA"/>
</dbReference>
<accession>A0AAW9K8D7</accession>
<dbReference type="Gene3D" id="3.20.100.30">
    <property type="entry name" value="VTC, catalytic tunnel domain"/>
    <property type="match status" value="1"/>
</dbReference>
<evidence type="ECO:0000259" key="1">
    <source>
        <dbReference type="Pfam" id="PF09359"/>
    </source>
</evidence>